<keyword evidence="2" id="KW-0812">Transmembrane</keyword>
<keyword evidence="1" id="KW-0813">Transport</keyword>
<dbReference type="GeneID" id="36537765"/>
<proteinExistence type="predicted"/>
<feature type="transmembrane region" description="Helical" evidence="2">
    <location>
        <begin position="53"/>
        <end position="77"/>
    </location>
</feature>
<dbReference type="STRING" id="1392255.A0A2I1BUB5"/>
<evidence type="ECO:0000256" key="2">
    <source>
        <dbReference type="SAM" id="Phobius"/>
    </source>
</evidence>
<accession>A0A2I1BUB5</accession>
<dbReference type="VEuPathDB" id="FungiDB:P174DRAFT_464716"/>
<evidence type="ECO:0000313" key="3">
    <source>
        <dbReference type="EMBL" id="PKX88990.1"/>
    </source>
</evidence>
<dbReference type="Proteomes" id="UP000234474">
    <property type="component" value="Unassembled WGS sequence"/>
</dbReference>
<comment type="caution">
    <text evidence="3">The sequence shown here is derived from an EMBL/GenBank/DDBJ whole genome shotgun (WGS) entry which is preliminary data.</text>
</comment>
<gene>
    <name evidence="3" type="ORF">P174DRAFT_464716</name>
</gene>
<reference evidence="4" key="1">
    <citation type="journal article" date="2018" name="Proc. Natl. Acad. Sci. U.S.A.">
        <title>Linking secondary metabolites to gene clusters through genome sequencing of six diverse Aspergillus species.</title>
        <authorList>
            <person name="Kaerboelling I."/>
            <person name="Vesth T.C."/>
            <person name="Frisvad J.C."/>
            <person name="Nybo J.L."/>
            <person name="Theobald S."/>
            <person name="Kuo A."/>
            <person name="Bowyer P."/>
            <person name="Matsuda Y."/>
            <person name="Mondo S."/>
            <person name="Lyhne E.K."/>
            <person name="Kogle M.E."/>
            <person name="Clum A."/>
            <person name="Lipzen A."/>
            <person name="Salamov A."/>
            <person name="Ngan C.Y."/>
            <person name="Daum C."/>
            <person name="Chiniquy J."/>
            <person name="Barry K."/>
            <person name="LaButti K."/>
            <person name="Haridas S."/>
            <person name="Simmons B.A."/>
            <person name="Magnuson J.K."/>
            <person name="Mortensen U.H."/>
            <person name="Larsen T.O."/>
            <person name="Grigoriev I.V."/>
            <person name="Baker S.E."/>
            <person name="Andersen M.R."/>
        </authorList>
    </citation>
    <scope>NUCLEOTIDE SEQUENCE [LARGE SCALE GENOMIC DNA]</scope>
    <source>
        <strain evidence="4">IBT 16806</strain>
    </source>
</reference>
<keyword evidence="2" id="KW-1133">Transmembrane helix</keyword>
<dbReference type="PANTHER" id="PTHR32361:SF26">
    <property type="entry name" value="FAD-BINDING 8 DOMAIN-CONTAINING PROTEIN-RELATED"/>
    <property type="match status" value="1"/>
</dbReference>
<dbReference type="PANTHER" id="PTHR32361">
    <property type="entry name" value="FERRIC/CUPRIC REDUCTASE TRANSMEMBRANE COMPONENT"/>
    <property type="match status" value="1"/>
</dbReference>
<name>A0A2I1BUB5_ASPN1</name>
<keyword evidence="4" id="KW-1185">Reference proteome</keyword>
<dbReference type="AlphaFoldDB" id="A0A2I1BUB5"/>
<evidence type="ECO:0000313" key="4">
    <source>
        <dbReference type="Proteomes" id="UP000234474"/>
    </source>
</evidence>
<keyword evidence="2" id="KW-0472">Membrane</keyword>
<dbReference type="RefSeq" id="XP_024677585.1">
    <property type="nucleotide sequence ID" value="XM_024830439.1"/>
</dbReference>
<organism evidence="3 4">
    <name type="scientific">Aspergillus novofumigatus (strain IBT 16806)</name>
    <dbReference type="NCBI Taxonomy" id="1392255"/>
    <lineage>
        <taxon>Eukaryota</taxon>
        <taxon>Fungi</taxon>
        <taxon>Dikarya</taxon>
        <taxon>Ascomycota</taxon>
        <taxon>Pezizomycotina</taxon>
        <taxon>Eurotiomycetes</taxon>
        <taxon>Eurotiomycetidae</taxon>
        <taxon>Eurotiales</taxon>
        <taxon>Aspergillaceae</taxon>
        <taxon>Aspergillus</taxon>
        <taxon>Aspergillus subgen. Fumigati</taxon>
    </lineage>
</organism>
<dbReference type="OrthoDB" id="4494341at2759"/>
<dbReference type="EMBL" id="MSZS01000011">
    <property type="protein sequence ID" value="PKX88990.1"/>
    <property type="molecule type" value="Genomic_DNA"/>
</dbReference>
<dbReference type="GO" id="GO:0006879">
    <property type="term" value="P:intracellular iron ion homeostasis"/>
    <property type="evidence" value="ECO:0007669"/>
    <property type="project" value="TreeGrafter"/>
</dbReference>
<feature type="transmembrane region" description="Helical" evidence="2">
    <location>
        <begin position="21"/>
        <end position="41"/>
    </location>
</feature>
<dbReference type="CDD" id="cd06186">
    <property type="entry name" value="NOX_Duox_like_FAD_NADP"/>
    <property type="match status" value="1"/>
</dbReference>
<dbReference type="GO" id="GO:0005886">
    <property type="term" value="C:plasma membrane"/>
    <property type="evidence" value="ECO:0007669"/>
    <property type="project" value="TreeGrafter"/>
</dbReference>
<dbReference type="GO" id="GO:0006826">
    <property type="term" value="P:iron ion transport"/>
    <property type="evidence" value="ECO:0007669"/>
    <property type="project" value="TreeGrafter"/>
</dbReference>
<dbReference type="GO" id="GO:0000293">
    <property type="term" value="F:ferric-chelate reductase activity"/>
    <property type="evidence" value="ECO:0007669"/>
    <property type="project" value="TreeGrafter"/>
</dbReference>
<dbReference type="InterPro" id="IPR051410">
    <property type="entry name" value="Ferric/Cupric_Reductase"/>
</dbReference>
<protein>
    <submittedName>
        <fullName evidence="3">Uncharacterized protein</fullName>
    </submittedName>
</protein>
<sequence length="274" mass="31166">MSLLGSLTFPVPYCRRIACELFLCIHLGLAIVYLVSIWNHIWSTSRFPRTYLYVPLGVMSFVSLLHLSIFVCGNMSLWSWMRSHPFMVTSWSPGKQEVLELLVEARHGFTQALQRATALTGSATFRAFVSGPHGTDKSVDQYETVLAVASGFQLLHGYKTSTSRVRRVHLVWQFQTLGGQILETSFYVESSTASKRTFGNHNRAVSYNGIPDYERIISSEASGDFVSRVTNTEEERGRTLYWVGLAFSKCVYHEIVRAYLRRKATMHEVEFQPD</sequence>
<dbReference type="GO" id="GO:0015677">
    <property type="term" value="P:copper ion import"/>
    <property type="evidence" value="ECO:0007669"/>
    <property type="project" value="TreeGrafter"/>
</dbReference>
<evidence type="ECO:0000256" key="1">
    <source>
        <dbReference type="ARBA" id="ARBA00022448"/>
    </source>
</evidence>